<evidence type="ECO:0000313" key="2">
    <source>
        <dbReference type="EMBL" id="KAG5643459.1"/>
    </source>
</evidence>
<feature type="compositionally biased region" description="Basic and acidic residues" evidence="1">
    <location>
        <begin position="431"/>
        <end position="441"/>
    </location>
</feature>
<evidence type="ECO:0000313" key="3">
    <source>
        <dbReference type="Proteomes" id="UP000775547"/>
    </source>
</evidence>
<dbReference type="OrthoDB" id="2997660at2759"/>
<feature type="region of interest" description="Disordered" evidence="1">
    <location>
        <begin position="31"/>
        <end position="62"/>
    </location>
</feature>
<feature type="region of interest" description="Disordered" evidence="1">
    <location>
        <begin position="119"/>
        <end position="141"/>
    </location>
</feature>
<feature type="compositionally biased region" description="Basic and acidic residues" evidence="1">
    <location>
        <begin position="45"/>
        <end position="62"/>
    </location>
</feature>
<sequence>MRAFSIQGPYGISISLATAMPAKFNALFPQSRRAASEPAASPDDPLAHTKAAKEQEKEKEEEVLATVYAEERVAIANKSKLLPRAPSPVPTEIDDPEPEFIIEQLHTLNIKVRDFAYPASSPSHSPSSSSHSTPSAKPFSAPAPHLAFETFDPYKGISEFEYRLSQQPRTYPIEGRTLRRLLDLNWVGMPEAKARLHQIDWEAMKLFDARPVEYAWRACRWREVPTREQRERLLAERRHAWVYHDKILRMGEEERRQEEKERRLLEEAEERVRMREEEREGGMGMVVGAEDGEDGDDEEWVHVHPEVAAGKKRALEHTSSTPEFAQTHHAESQATAGSKRARISDAPAPSPSLPSEHTPTPPSSPLHSASHSQSQLAWLPTFVSQPPPQQYPAPLRSYNPALYPDAKRVIEAEERPPVRLDTPPLETEEEAREREKEKEGTRPGIPLTRREPKRRSLSRGHTFRMVA</sequence>
<comment type="caution">
    <text evidence="2">The sequence shown here is derived from an EMBL/GenBank/DDBJ whole genome shotgun (WGS) entry which is preliminary data.</text>
</comment>
<name>A0A9P7G5X2_9AGAR</name>
<feature type="region of interest" description="Disordered" evidence="1">
    <location>
        <begin position="311"/>
        <end position="467"/>
    </location>
</feature>
<proteinExistence type="predicted"/>
<gene>
    <name evidence="2" type="ORF">DXG03_000891</name>
</gene>
<dbReference type="EMBL" id="JABCKV010000111">
    <property type="protein sequence ID" value="KAG5643459.1"/>
    <property type="molecule type" value="Genomic_DNA"/>
</dbReference>
<evidence type="ECO:0000256" key="1">
    <source>
        <dbReference type="SAM" id="MobiDB-lite"/>
    </source>
</evidence>
<organism evidence="2 3">
    <name type="scientific">Asterophora parasitica</name>
    <dbReference type="NCBI Taxonomy" id="117018"/>
    <lineage>
        <taxon>Eukaryota</taxon>
        <taxon>Fungi</taxon>
        <taxon>Dikarya</taxon>
        <taxon>Basidiomycota</taxon>
        <taxon>Agaricomycotina</taxon>
        <taxon>Agaricomycetes</taxon>
        <taxon>Agaricomycetidae</taxon>
        <taxon>Agaricales</taxon>
        <taxon>Tricholomatineae</taxon>
        <taxon>Lyophyllaceae</taxon>
        <taxon>Asterophora</taxon>
    </lineage>
</organism>
<feature type="compositionally biased region" description="Basic and acidic residues" evidence="1">
    <location>
        <begin position="405"/>
        <end position="418"/>
    </location>
</feature>
<dbReference type="Proteomes" id="UP000775547">
    <property type="component" value="Unassembled WGS sequence"/>
</dbReference>
<accession>A0A9P7G5X2</accession>
<reference evidence="2" key="1">
    <citation type="submission" date="2020-07" db="EMBL/GenBank/DDBJ databases">
        <authorList>
            <person name="Nieuwenhuis M."/>
            <person name="Van De Peppel L.J.J."/>
        </authorList>
    </citation>
    <scope>NUCLEOTIDE SEQUENCE</scope>
    <source>
        <strain evidence="2">AP01</strain>
        <tissue evidence="2">Mycelium</tissue>
    </source>
</reference>
<feature type="compositionally biased region" description="Basic residues" evidence="1">
    <location>
        <begin position="451"/>
        <end position="467"/>
    </location>
</feature>
<feature type="compositionally biased region" description="Basic and acidic residues" evidence="1">
    <location>
        <begin position="253"/>
        <end position="281"/>
    </location>
</feature>
<dbReference type="AlphaFoldDB" id="A0A9P7G5X2"/>
<keyword evidence="3" id="KW-1185">Reference proteome</keyword>
<reference evidence="2" key="2">
    <citation type="submission" date="2021-10" db="EMBL/GenBank/DDBJ databases">
        <title>Phylogenomics reveals ancestral predisposition of the termite-cultivated fungus Termitomyces towards a domesticated lifestyle.</title>
        <authorList>
            <person name="Auxier B."/>
            <person name="Grum-Grzhimaylo A."/>
            <person name="Cardenas M.E."/>
            <person name="Lodge J.D."/>
            <person name="Laessoe T."/>
            <person name="Pedersen O."/>
            <person name="Smith M.E."/>
            <person name="Kuyper T.W."/>
            <person name="Franco-Molano E.A."/>
            <person name="Baroni T.J."/>
            <person name="Aanen D.K."/>
        </authorList>
    </citation>
    <scope>NUCLEOTIDE SEQUENCE</scope>
    <source>
        <strain evidence="2">AP01</strain>
        <tissue evidence="2">Mycelium</tissue>
    </source>
</reference>
<feature type="compositionally biased region" description="Low complexity" evidence="1">
    <location>
        <begin position="119"/>
        <end position="140"/>
    </location>
</feature>
<protein>
    <submittedName>
        <fullName evidence="2">Uncharacterized protein</fullName>
    </submittedName>
</protein>
<feature type="region of interest" description="Disordered" evidence="1">
    <location>
        <begin position="253"/>
        <end position="297"/>
    </location>
</feature>
<feature type="compositionally biased region" description="Low complexity" evidence="1">
    <location>
        <begin position="365"/>
        <end position="377"/>
    </location>
</feature>
<feature type="compositionally biased region" description="Low complexity" evidence="1">
    <location>
        <begin position="31"/>
        <end position="44"/>
    </location>
</feature>